<reference evidence="1" key="1">
    <citation type="submission" date="2020-05" db="UniProtKB">
        <authorList>
            <consortium name="EnsemblMetazoa"/>
        </authorList>
    </citation>
    <scope>IDENTIFICATION</scope>
    <source>
        <strain evidence="1">SANGQUA</strain>
    </source>
</reference>
<evidence type="ECO:0000313" key="2">
    <source>
        <dbReference type="Proteomes" id="UP000076407"/>
    </source>
</evidence>
<accession>A0A182XQ78</accession>
<dbReference type="VEuPathDB" id="VectorBase:AQUA014024"/>
<sequence>SVTRAPGTPCAICHPAQRKGVLAAETVLLRFWQHRLLTSPYLEGEVDGGVANIGRLFLLLFWSPLLSVARRYPDRRWRQSPATCQRAHSVPSINHQTRRNIVFFPSSSVGCLFSVRSFFTKFHDRAYLVLQQPKTRASLPICISTAWCCSTLCAMAQGARTFLSVFVRVASSFVCGVRDEVHTFFKFLLGLPPPVT</sequence>
<evidence type="ECO:0000313" key="1">
    <source>
        <dbReference type="EnsemblMetazoa" id="AQUA014024-PA"/>
    </source>
</evidence>
<name>A0A182XQ78_ANOQN</name>
<dbReference type="Proteomes" id="UP000076407">
    <property type="component" value="Unassembled WGS sequence"/>
</dbReference>
<dbReference type="AlphaFoldDB" id="A0A182XQ78"/>
<proteinExistence type="predicted"/>
<keyword evidence="2" id="KW-1185">Reference proteome</keyword>
<organism evidence="1 2">
    <name type="scientific">Anopheles quadriannulatus</name>
    <name type="common">Mosquito</name>
    <dbReference type="NCBI Taxonomy" id="34691"/>
    <lineage>
        <taxon>Eukaryota</taxon>
        <taxon>Metazoa</taxon>
        <taxon>Ecdysozoa</taxon>
        <taxon>Arthropoda</taxon>
        <taxon>Hexapoda</taxon>
        <taxon>Insecta</taxon>
        <taxon>Pterygota</taxon>
        <taxon>Neoptera</taxon>
        <taxon>Endopterygota</taxon>
        <taxon>Diptera</taxon>
        <taxon>Nematocera</taxon>
        <taxon>Culicoidea</taxon>
        <taxon>Culicidae</taxon>
        <taxon>Anophelinae</taxon>
        <taxon>Anopheles</taxon>
    </lineage>
</organism>
<protein>
    <submittedName>
        <fullName evidence="1">Uncharacterized protein</fullName>
    </submittedName>
</protein>
<dbReference type="EnsemblMetazoa" id="AQUA014024-RA">
    <property type="protein sequence ID" value="AQUA014024-PA"/>
    <property type="gene ID" value="AQUA014024"/>
</dbReference>